<name>A0AAU7JK82_9HYPH</name>
<dbReference type="EMBL" id="CP157484">
    <property type="protein sequence ID" value="XBO40718.1"/>
    <property type="molecule type" value="Genomic_DNA"/>
</dbReference>
<evidence type="ECO:0000313" key="2">
    <source>
        <dbReference type="EMBL" id="XBO40718.1"/>
    </source>
</evidence>
<evidence type="ECO:0000256" key="1">
    <source>
        <dbReference type="SAM" id="MobiDB-lite"/>
    </source>
</evidence>
<gene>
    <name evidence="2" type="ORF">ABEG18_08120</name>
</gene>
<protein>
    <submittedName>
        <fullName evidence="2">Uncharacterized protein</fullName>
    </submittedName>
</protein>
<feature type="region of interest" description="Disordered" evidence="1">
    <location>
        <begin position="47"/>
        <end position="78"/>
    </location>
</feature>
<dbReference type="RefSeq" id="WP_406857571.1">
    <property type="nucleotide sequence ID" value="NZ_CP157484.1"/>
</dbReference>
<dbReference type="AlphaFoldDB" id="A0AAU7JK82"/>
<reference evidence="2" key="1">
    <citation type="submission" date="2024-05" db="EMBL/GenBank/DDBJ databases">
        <authorList>
            <person name="Kim S."/>
            <person name="Heo J."/>
            <person name="Choi H."/>
            <person name="Choi Y."/>
            <person name="Kwon S.-W."/>
            <person name="Kim Y."/>
        </authorList>
    </citation>
    <scope>NUCLEOTIDE SEQUENCE</scope>
    <source>
        <strain evidence="2">KACC 23698</strain>
    </source>
</reference>
<accession>A0AAU7JK82</accession>
<proteinExistence type="predicted"/>
<organism evidence="2">
    <name type="scientific">Alsobacter sp. KACC 23698</name>
    <dbReference type="NCBI Taxonomy" id="3149229"/>
    <lineage>
        <taxon>Bacteria</taxon>
        <taxon>Pseudomonadati</taxon>
        <taxon>Pseudomonadota</taxon>
        <taxon>Alphaproteobacteria</taxon>
        <taxon>Hyphomicrobiales</taxon>
        <taxon>Alsobacteraceae</taxon>
        <taxon>Alsobacter</taxon>
    </lineage>
</organism>
<sequence>MTGPDRPPIVTIVTDVTGGSATGSITTDHPNAELTVALRDLERVGRAAPPAKRVEPPAPHRTTRAERRAMRKARPKKTQVQIPEVRLGETATGRPIIRPIHDDVEGWFNVARRTFGTVSDSFARTQIRFLLRGLRTAMFGESTDAVEMNAALAQIAGIEPKNELEAALATQMAVTHVVAMRLLGRAGTTDPTLPHFAATGLVTAKFLRAFAGQAEVLAKLRRPAVQTVRVERVEVQAGGQAVVGLVNNNKLPRRRGAKQLARRAHGTQDE</sequence>